<evidence type="ECO:0000313" key="7">
    <source>
        <dbReference type="RefSeq" id="XP_065659118.1"/>
    </source>
</evidence>
<evidence type="ECO:0000256" key="4">
    <source>
        <dbReference type="ARBA" id="ARBA00023329"/>
    </source>
</evidence>
<keyword evidence="6" id="KW-1185">Reference proteome</keyword>
<dbReference type="SUPFAM" id="SSF48464">
    <property type="entry name" value="ENTH/VHS domain"/>
    <property type="match status" value="1"/>
</dbReference>
<accession>A0ABM4CBV8</accession>
<evidence type="ECO:0000256" key="3">
    <source>
        <dbReference type="ARBA" id="ARBA00023034"/>
    </source>
</evidence>
<proteinExistence type="predicted"/>
<feature type="domain" description="ENTH" evidence="5">
    <location>
        <begin position="6"/>
        <end position="139"/>
    </location>
</feature>
<keyword evidence="3" id="KW-0333">Golgi apparatus</keyword>
<dbReference type="Proteomes" id="UP001652625">
    <property type="component" value="Chromosome 08"/>
</dbReference>
<evidence type="ECO:0000259" key="5">
    <source>
        <dbReference type="PROSITE" id="PS50942"/>
    </source>
</evidence>
<evidence type="ECO:0000256" key="2">
    <source>
        <dbReference type="ARBA" id="ARBA00004601"/>
    </source>
</evidence>
<organism evidence="6 7">
    <name type="scientific">Hydra vulgaris</name>
    <name type="common">Hydra</name>
    <name type="synonym">Hydra attenuata</name>
    <dbReference type="NCBI Taxonomy" id="6087"/>
    <lineage>
        <taxon>Eukaryota</taxon>
        <taxon>Metazoa</taxon>
        <taxon>Cnidaria</taxon>
        <taxon>Hydrozoa</taxon>
        <taxon>Hydroidolina</taxon>
        <taxon>Anthoathecata</taxon>
        <taxon>Aplanulata</taxon>
        <taxon>Hydridae</taxon>
        <taxon>Hydra</taxon>
    </lineage>
</organism>
<dbReference type="PANTHER" id="PTHR21514:SF0">
    <property type="entry name" value="AP-4 COMPLEX ACCESSORY SUBUNIT TEPSIN"/>
    <property type="match status" value="1"/>
</dbReference>
<dbReference type="GeneID" id="101234304"/>
<dbReference type="RefSeq" id="XP_065659118.1">
    <property type="nucleotide sequence ID" value="XM_065803046.1"/>
</dbReference>
<comment type="subcellular location">
    <subcellularLocation>
        <location evidence="1">Cytoplasmic vesicle</location>
    </subcellularLocation>
    <subcellularLocation>
        <location evidence="2">Golgi apparatus</location>
        <location evidence="2">trans-Golgi network</location>
    </subcellularLocation>
</comment>
<evidence type="ECO:0000256" key="1">
    <source>
        <dbReference type="ARBA" id="ARBA00004541"/>
    </source>
</evidence>
<dbReference type="InterPro" id="IPR039273">
    <property type="entry name" value="TEPSIN"/>
</dbReference>
<dbReference type="InterPro" id="IPR013809">
    <property type="entry name" value="ENTH"/>
</dbReference>
<gene>
    <name evidence="7" type="primary">LOC101234304</name>
</gene>
<protein>
    <submittedName>
        <fullName evidence="7">Uncharacterized protein LOC101234304 isoform X3</fullName>
    </submittedName>
</protein>
<dbReference type="SMART" id="SM00273">
    <property type="entry name" value="ENTH"/>
    <property type="match status" value="1"/>
</dbReference>
<dbReference type="CDD" id="cd03572">
    <property type="entry name" value="ENTH_like_Tepsin"/>
    <property type="match status" value="1"/>
</dbReference>
<keyword evidence="4" id="KW-0968">Cytoplasmic vesicle</keyword>
<dbReference type="Pfam" id="PF01417">
    <property type="entry name" value="ENTH"/>
    <property type="match status" value="1"/>
</dbReference>
<dbReference type="InterPro" id="IPR035802">
    <property type="entry name" value="ENTH/VHS_tepsin"/>
</dbReference>
<evidence type="ECO:0000313" key="6">
    <source>
        <dbReference type="Proteomes" id="UP001652625"/>
    </source>
</evidence>
<dbReference type="Gene3D" id="1.25.40.90">
    <property type="match status" value="1"/>
</dbReference>
<dbReference type="PROSITE" id="PS50942">
    <property type="entry name" value="ENTH"/>
    <property type="match status" value="1"/>
</dbReference>
<name>A0ABM4CBV8_HYDVU</name>
<reference evidence="7" key="1">
    <citation type="submission" date="2025-08" db="UniProtKB">
        <authorList>
            <consortium name="RefSeq"/>
        </authorList>
    </citation>
    <scope>IDENTIFICATION</scope>
</reference>
<dbReference type="InterPro" id="IPR008942">
    <property type="entry name" value="ENTH_VHS"/>
</dbReference>
<dbReference type="PANTHER" id="PTHR21514">
    <property type="entry name" value="AP-4 COMPLEX ACCESSORY SUBUNIT TEPSIN"/>
    <property type="match status" value="1"/>
</dbReference>
<sequence length="617" mass="69785">MAGEIMSKVAFSSKVPLLMKATSDSSQPTPGYLFEDIQKISYESIDYCIYMADFLIDRLKKKSLHVKLKALQVIRYVVDRGHKEFTIYVRKNSNNIRELQSLNGPPDILHGDAFYVNIRNAATELLTILFDLERDQHFKQTSNGIAQSSSGFGISSPPSNSNILSSIYDKVKEVIPSFLQTQTESQLVKDNYYQQFNETPKVNTPSDTIWSFVGQKSNGVMSKKDNDSSGYQSPVLNNTLDFQPPVLNTFSHRNNLQTNQDTSLRETPKSSENIKVSEINKTSETTILTEVPDTLFQGLCVQERSKPNISNSSEIYTTKCENRYEQSLLNDQFSCFMSNTQNSKNNSLNDDLSKKNWLFSFNDGNVVKTDVTSNGTAKSYDSYHINKSNTIKNNDDKLLSLNSQKHSYNDSSYVPPNDVNQKQNCLESLSTSLYKQSTEKQNRDTEEYLVSQSTYRAQLLQSIGNSSEKSLTNAFIQNQQQTAKLKELDNFDPFSVETPSTNHAITYAANLHQSQPPQTQYPSNPLVFQNSAMHCFPQQQQNNFHSQNSFHQQSVPGYLGNYTYNNHAPLRTNEIVLSPSQNVTGFTSQRPAVRISNTQVKDSFSFVQDAMKSSMNK</sequence>